<comment type="function">
    <text evidence="13">Involved in the transmission of sensory signals from the chemoreceptors to the flagellar motors. CheA is autophosphorylated; it can transfer its phosphate group to either CheB or CheY.</text>
</comment>
<dbReference type="PROSITE" id="PS50851">
    <property type="entry name" value="CHEW"/>
    <property type="match status" value="1"/>
</dbReference>
<gene>
    <name evidence="18" type="ORF">J2Z32_000722</name>
</gene>
<dbReference type="InterPro" id="IPR035891">
    <property type="entry name" value="CheY-binding_CheA"/>
</dbReference>
<evidence type="ECO:0000256" key="5">
    <source>
        <dbReference type="ARBA" id="ARBA00022490"/>
    </source>
</evidence>
<evidence type="ECO:0000256" key="3">
    <source>
        <dbReference type="ARBA" id="ARBA00012438"/>
    </source>
</evidence>
<feature type="modified residue" description="Phosphohistidine" evidence="14">
    <location>
        <position position="51"/>
    </location>
</feature>
<evidence type="ECO:0000259" key="16">
    <source>
        <dbReference type="PROSITE" id="PS50851"/>
    </source>
</evidence>
<keyword evidence="5" id="KW-0963">Cytoplasm</keyword>
<keyword evidence="19" id="KW-1185">Reference proteome</keyword>
<dbReference type="EC" id="2.7.13.3" evidence="3"/>
<evidence type="ECO:0000256" key="4">
    <source>
        <dbReference type="ARBA" id="ARBA00021495"/>
    </source>
</evidence>
<accession>A0ABS4FNE3</accession>
<dbReference type="InterPro" id="IPR036890">
    <property type="entry name" value="HATPase_C_sf"/>
</dbReference>
<dbReference type="EMBL" id="JAGGKG010000002">
    <property type="protein sequence ID" value="MBP1904105.1"/>
    <property type="molecule type" value="Genomic_DNA"/>
</dbReference>
<reference evidence="18 19" key="1">
    <citation type="submission" date="2021-03" db="EMBL/GenBank/DDBJ databases">
        <title>Genomic Encyclopedia of Type Strains, Phase IV (KMG-IV): sequencing the most valuable type-strain genomes for metagenomic binning, comparative biology and taxonomic classification.</title>
        <authorList>
            <person name="Goeker M."/>
        </authorList>
    </citation>
    <scope>NUCLEOTIDE SEQUENCE [LARGE SCALE GENOMIC DNA]</scope>
    <source>
        <strain evidence="18 19">DSM 14349</strain>
    </source>
</reference>
<dbReference type="GO" id="GO:0004673">
    <property type="term" value="F:protein histidine kinase activity"/>
    <property type="evidence" value="ECO:0007669"/>
    <property type="project" value="UniProtKB-EC"/>
</dbReference>
<keyword evidence="6" id="KW-0145">Chemotaxis</keyword>
<dbReference type="Pfam" id="PF02895">
    <property type="entry name" value="H-kinase_dim"/>
    <property type="match status" value="1"/>
</dbReference>
<evidence type="ECO:0000259" key="15">
    <source>
        <dbReference type="PROSITE" id="PS50109"/>
    </source>
</evidence>
<feature type="domain" description="Histidine kinase" evidence="15">
    <location>
        <begin position="327"/>
        <end position="531"/>
    </location>
</feature>
<dbReference type="InterPro" id="IPR004358">
    <property type="entry name" value="Sig_transdc_His_kin-like_C"/>
</dbReference>
<dbReference type="SUPFAM" id="SSF50341">
    <property type="entry name" value="CheW-like"/>
    <property type="match status" value="1"/>
</dbReference>
<dbReference type="Gene3D" id="2.30.30.40">
    <property type="entry name" value="SH3 Domains"/>
    <property type="match status" value="1"/>
</dbReference>
<dbReference type="InterPro" id="IPR037052">
    <property type="entry name" value="CheA-like_P2_sf"/>
</dbReference>
<dbReference type="InterPro" id="IPR002545">
    <property type="entry name" value="CheW-lke_dom"/>
</dbReference>
<feature type="domain" description="HPt" evidence="17">
    <location>
        <begin position="3"/>
        <end position="110"/>
    </location>
</feature>
<evidence type="ECO:0000256" key="6">
    <source>
        <dbReference type="ARBA" id="ARBA00022500"/>
    </source>
</evidence>
<dbReference type="PANTHER" id="PTHR43395:SF10">
    <property type="entry name" value="CHEMOTAXIS PROTEIN CHEA"/>
    <property type="match status" value="1"/>
</dbReference>
<dbReference type="InterPro" id="IPR010808">
    <property type="entry name" value="CheA_P2-bd"/>
</dbReference>
<dbReference type="SUPFAM" id="SSF47384">
    <property type="entry name" value="Homodimeric domain of signal transducing histidine kinase"/>
    <property type="match status" value="1"/>
</dbReference>
<dbReference type="InterPro" id="IPR051315">
    <property type="entry name" value="Bact_Chemotaxis_CheA"/>
</dbReference>
<dbReference type="SUPFAM" id="SSF55874">
    <property type="entry name" value="ATPase domain of HSP90 chaperone/DNA topoisomerase II/histidine kinase"/>
    <property type="match status" value="1"/>
</dbReference>
<evidence type="ECO:0000256" key="1">
    <source>
        <dbReference type="ARBA" id="ARBA00000085"/>
    </source>
</evidence>
<dbReference type="PROSITE" id="PS50109">
    <property type="entry name" value="HIS_KIN"/>
    <property type="match status" value="1"/>
</dbReference>
<dbReference type="InterPro" id="IPR037006">
    <property type="entry name" value="CheA-like_homodim_sf"/>
</dbReference>
<evidence type="ECO:0000256" key="9">
    <source>
        <dbReference type="ARBA" id="ARBA00022741"/>
    </source>
</evidence>
<evidence type="ECO:0000259" key="17">
    <source>
        <dbReference type="PROSITE" id="PS50894"/>
    </source>
</evidence>
<protein>
    <recommendedName>
        <fullName evidence="4">Chemotaxis protein CheA</fullName>
        <ecNumber evidence="3">2.7.13.3</ecNumber>
    </recommendedName>
</protein>
<evidence type="ECO:0000256" key="10">
    <source>
        <dbReference type="ARBA" id="ARBA00022777"/>
    </source>
</evidence>
<dbReference type="InterPro" id="IPR003594">
    <property type="entry name" value="HATPase_dom"/>
</dbReference>
<dbReference type="PANTHER" id="PTHR43395">
    <property type="entry name" value="SENSOR HISTIDINE KINASE CHEA"/>
    <property type="match status" value="1"/>
</dbReference>
<dbReference type="InterPro" id="IPR005467">
    <property type="entry name" value="His_kinase_dom"/>
</dbReference>
<dbReference type="Gene3D" id="3.30.565.10">
    <property type="entry name" value="Histidine kinase-like ATPase, C-terminal domain"/>
    <property type="match status" value="1"/>
</dbReference>
<dbReference type="SMART" id="SM00260">
    <property type="entry name" value="CheW"/>
    <property type="match status" value="1"/>
</dbReference>
<dbReference type="SUPFAM" id="SSF55052">
    <property type="entry name" value="CheY-binding domain of CheA"/>
    <property type="match status" value="1"/>
</dbReference>
<dbReference type="Pfam" id="PF01584">
    <property type="entry name" value="CheW"/>
    <property type="match status" value="1"/>
</dbReference>
<keyword evidence="9" id="KW-0547">Nucleotide-binding</keyword>
<dbReference type="InterPro" id="IPR036097">
    <property type="entry name" value="HisK_dim/P_sf"/>
</dbReference>
<dbReference type="RefSeq" id="WP_245251163.1">
    <property type="nucleotide sequence ID" value="NZ_JAGGKG010000002.1"/>
</dbReference>
<dbReference type="CDD" id="cd00088">
    <property type="entry name" value="HPT"/>
    <property type="match status" value="1"/>
</dbReference>
<evidence type="ECO:0000256" key="13">
    <source>
        <dbReference type="ARBA" id="ARBA00035100"/>
    </source>
</evidence>
<sequence>MDSSFSLEPLLEVFIFESSQLLEQLEQSVISGESTSDFSPALIDEIMRSMHTIKGSSAMMKFENIAHLSHSLEDLFYFLREDHPVVVDYSTLSDLVLEGCDFIKLEIYKIRNGDAPDGDASALIKRIEQFLTELKQNNDSTQIKHPMHTYNVIITFEYDCPMPNVRAFALVHQLEELVDHIHYYPEDIASNPDSASVIQEKGFSMWLQTSKTEEELYTFFAGTPFLKTIDFCQCELASSLDDSFQISETTIHKSVIGEAEIGDSAIVDNVPKAATDSTLTQASLISVQVGKLDKLMDLVGELVISEAMVTQHPELKDLPLEQFTKAARQLKKITSEIQDMVMSIRMVPLATTFHKMRRIVRDMCKKMNKDIHLEVIGEDTEVDKNIIERISDPLMHLIRNAVDHGIEAPEDRETKGKNKTGVITLEARHVGSEVIIILKDDGKGLDRSKILSRARENKLLIKPEEDMSDKEVFGLIFLPGFSTKEAVTEFSGRGVGMDVVTRNLELVGGNVLVESEYGQGTTITLRLPLTLAIIDGMNISVGQSRFTLPTVSIRESFRADERDIITDPNGGEMLMVRGHCYPVLRLHKHYNIPTHVSSMSDGIIIMVENERDTVCIFADQLLGEQQVVVKALPEYIRRVKDIQGLGGCTLLGDGSISLILDISGLLQLN</sequence>
<comment type="catalytic activity">
    <reaction evidence="1">
        <text>ATP + protein L-histidine = ADP + protein N-phospho-L-histidine.</text>
        <dbReference type="EC" id="2.7.13.3"/>
    </reaction>
</comment>
<dbReference type="InterPro" id="IPR036641">
    <property type="entry name" value="HPT_dom_sf"/>
</dbReference>
<evidence type="ECO:0000256" key="7">
    <source>
        <dbReference type="ARBA" id="ARBA00022553"/>
    </source>
</evidence>
<dbReference type="Proteomes" id="UP001519272">
    <property type="component" value="Unassembled WGS sequence"/>
</dbReference>
<evidence type="ECO:0000313" key="19">
    <source>
        <dbReference type="Proteomes" id="UP001519272"/>
    </source>
</evidence>
<evidence type="ECO:0000256" key="2">
    <source>
        <dbReference type="ARBA" id="ARBA00004496"/>
    </source>
</evidence>
<dbReference type="SMART" id="SM00387">
    <property type="entry name" value="HATPase_c"/>
    <property type="match status" value="1"/>
</dbReference>
<dbReference type="InterPro" id="IPR004105">
    <property type="entry name" value="CheA-like_dim"/>
</dbReference>
<dbReference type="Pfam" id="PF01627">
    <property type="entry name" value="Hpt"/>
    <property type="match status" value="1"/>
</dbReference>
<keyword evidence="11" id="KW-0067">ATP-binding</keyword>
<dbReference type="Gene3D" id="1.10.287.560">
    <property type="entry name" value="Histidine kinase CheA-like, homodimeric domain"/>
    <property type="match status" value="1"/>
</dbReference>
<organism evidence="18 19">
    <name type="scientific">Paenibacillus turicensis</name>
    <dbReference type="NCBI Taxonomy" id="160487"/>
    <lineage>
        <taxon>Bacteria</taxon>
        <taxon>Bacillati</taxon>
        <taxon>Bacillota</taxon>
        <taxon>Bacilli</taxon>
        <taxon>Bacillales</taxon>
        <taxon>Paenibacillaceae</taxon>
        <taxon>Paenibacillus</taxon>
    </lineage>
</organism>
<dbReference type="Gene3D" id="3.30.70.1110">
    <property type="entry name" value="Histidine kinase CheA-like, P2 response regulator-binding domain"/>
    <property type="match status" value="1"/>
</dbReference>
<evidence type="ECO:0000256" key="14">
    <source>
        <dbReference type="PROSITE-ProRule" id="PRU00110"/>
    </source>
</evidence>
<proteinExistence type="predicted"/>
<keyword evidence="10 18" id="KW-0418">Kinase</keyword>
<evidence type="ECO:0000256" key="11">
    <source>
        <dbReference type="ARBA" id="ARBA00022840"/>
    </source>
</evidence>
<dbReference type="SMART" id="SM00073">
    <property type="entry name" value="HPT"/>
    <property type="match status" value="1"/>
</dbReference>
<dbReference type="SUPFAM" id="SSF47226">
    <property type="entry name" value="Histidine-containing phosphotransfer domain, HPT domain"/>
    <property type="match status" value="1"/>
</dbReference>
<dbReference type="Pfam" id="PF02518">
    <property type="entry name" value="HATPase_c"/>
    <property type="match status" value="1"/>
</dbReference>
<keyword evidence="12" id="KW-0902">Two-component regulatory system</keyword>
<dbReference type="CDD" id="cd16916">
    <property type="entry name" value="HATPase_CheA-like"/>
    <property type="match status" value="1"/>
</dbReference>
<dbReference type="Gene3D" id="1.20.120.160">
    <property type="entry name" value="HPT domain"/>
    <property type="match status" value="1"/>
</dbReference>
<feature type="domain" description="CheW-like" evidence="16">
    <location>
        <begin position="533"/>
        <end position="669"/>
    </location>
</feature>
<comment type="subcellular location">
    <subcellularLocation>
        <location evidence="2">Cytoplasm</location>
    </subcellularLocation>
</comment>
<evidence type="ECO:0000256" key="12">
    <source>
        <dbReference type="ARBA" id="ARBA00023012"/>
    </source>
</evidence>
<dbReference type="PRINTS" id="PR00344">
    <property type="entry name" value="BCTRLSENSOR"/>
</dbReference>
<dbReference type="InterPro" id="IPR036061">
    <property type="entry name" value="CheW-like_dom_sf"/>
</dbReference>
<dbReference type="Pfam" id="PF07194">
    <property type="entry name" value="P2"/>
    <property type="match status" value="1"/>
</dbReference>
<evidence type="ECO:0000313" key="18">
    <source>
        <dbReference type="EMBL" id="MBP1904105.1"/>
    </source>
</evidence>
<keyword evidence="8 18" id="KW-0808">Transferase</keyword>
<dbReference type="InterPro" id="IPR008207">
    <property type="entry name" value="Sig_transdc_His_kin_Hpt_dom"/>
</dbReference>
<dbReference type="SMART" id="SM01231">
    <property type="entry name" value="H-kinase_dim"/>
    <property type="match status" value="1"/>
</dbReference>
<keyword evidence="7 14" id="KW-0597">Phosphoprotein</keyword>
<dbReference type="PROSITE" id="PS50894">
    <property type="entry name" value="HPT"/>
    <property type="match status" value="1"/>
</dbReference>
<name>A0ABS4FNE3_9BACL</name>
<evidence type="ECO:0000256" key="8">
    <source>
        <dbReference type="ARBA" id="ARBA00022679"/>
    </source>
</evidence>
<comment type="caution">
    <text evidence="18">The sequence shown here is derived from an EMBL/GenBank/DDBJ whole genome shotgun (WGS) entry which is preliminary data.</text>
</comment>